<protein>
    <submittedName>
        <fullName evidence="3">Uncharacterized protein</fullName>
    </submittedName>
</protein>
<organism evidence="3 4">
    <name type="scientific">Lederbergia ruris</name>
    <dbReference type="NCBI Taxonomy" id="217495"/>
    <lineage>
        <taxon>Bacteria</taxon>
        <taxon>Bacillati</taxon>
        <taxon>Bacillota</taxon>
        <taxon>Bacilli</taxon>
        <taxon>Bacillales</taxon>
        <taxon>Bacillaceae</taxon>
        <taxon>Lederbergia</taxon>
    </lineage>
</organism>
<evidence type="ECO:0000313" key="4">
    <source>
        <dbReference type="Proteomes" id="UP000679950"/>
    </source>
</evidence>
<dbReference type="SUPFAM" id="SSF103481">
    <property type="entry name" value="Multidrug resistance efflux transporter EmrE"/>
    <property type="match status" value="1"/>
</dbReference>
<sequence length="51" mass="5262">MVGVGTALTAILGILVFSDPLSFWVILGVVCIILGVVLLNTSKATSEEEAT</sequence>
<evidence type="ECO:0000256" key="1">
    <source>
        <dbReference type="ARBA" id="ARBA00004127"/>
    </source>
</evidence>
<accession>A0ABQ4KPJ3</accession>
<keyword evidence="4" id="KW-1185">Reference proteome</keyword>
<feature type="transmembrane region" description="Helical" evidence="2">
    <location>
        <begin position="21"/>
        <end position="39"/>
    </location>
</feature>
<dbReference type="InterPro" id="IPR037185">
    <property type="entry name" value="EmrE-like"/>
</dbReference>
<comment type="subcellular location">
    <subcellularLocation>
        <location evidence="1">Endomembrane system</location>
        <topology evidence="1">Multi-pass membrane protein</topology>
    </subcellularLocation>
</comment>
<dbReference type="Gene3D" id="1.10.3730.20">
    <property type="match status" value="1"/>
</dbReference>
<dbReference type="Proteomes" id="UP000679950">
    <property type="component" value="Unassembled WGS sequence"/>
</dbReference>
<evidence type="ECO:0000256" key="2">
    <source>
        <dbReference type="SAM" id="Phobius"/>
    </source>
</evidence>
<keyword evidence="2" id="KW-0812">Transmembrane</keyword>
<comment type="caution">
    <text evidence="3">The sequence shown here is derived from an EMBL/GenBank/DDBJ whole genome shotgun (WGS) entry which is preliminary data.</text>
</comment>
<proteinExistence type="predicted"/>
<evidence type="ECO:0000313" key="3">
    <source>
        <dbReference type="EMBL" id="GIN59860.1"/>
    </source>
</evidence>
<gene>
    <name evidence="3" type="ORF">J8TS2_41790</name>
</gene>
<dbReference type="EMBL" id="BORB01000065">
    <property type="protein sequence ID" value="GIN59860.1"/>
    <property type="molecule type" value="Genomic_DNA"/>
</dbReference>
<keyword evidence="2" id="KW-1133">Transmembrane helix</keyword>
<reference evidence="3 4" key="1">
    <citation type="submission" date="2021-03" db="EMBL/GenBank/DDBJ databases">
        <title>Antimicrobial resistance genes in bacteria isolated from Japanese honey, and their potential for conferring macrolide and lincosamide resistance in the American foulbrood pathogen Paenibacillus larvae.</title>
        <authorList>
            <person name="Okamoto M."/>
            <person name="Kumagai M."/>
            <person name="Kanamori H."/>
            <person name="Takamatsu D."/>
        </authorList>
    </citation>
    <scope>NUCLEOTIDE SEQUENCE [LARGE SCALE GENOMIC DNA]</scope>
    <source>
        <strain evidence="3 4">J8TS2</strain>
    </source>
</reference>
<name>A0ABQ4KPJ3_9BACI</name>
<keyword evidence="2" id="KW-0472">Membrane</keyword>